<organism evidence="1 2">
    <name type="scientific">Paenibacillus oralis</name>
    <dbReference type="NCBI Taxonomy" id="2490856"/>
    <lineage>
        <taxon>Bacteria</taxon>
        <taxon>Bacillati</taxon>
        <taxon>Bacillota</taxon>
        <taxon>Bacilli</taxon>
        <taxon>Bacillales</taxon>
        <taxon>Paenibacillaceae</taxon>
        <taxon>Paenibacillus</taxon>
    </lineage>
</organism>
<accession>A0A3P3UCG7</accession>
<dbReference type="Proteomes" id="UP000267017">
    <property type="component" value="Unassembled WGS sequence"/>
</dbReference>
<gene>
    <name evidence="1" type="ORF">EHV15_33170</name>
</gene>
<protein>
    <submittedName>
        <fullName evidence="1">Uncharacterized protein</fullName>
    </submittedName>
</protein>
<dbReference type="AlphaFoldDB" id="A0A3P3UCG7"/>
<sequence>MNDKEIAVILGTLIDADAKEFDSLEKLIGLYGLDDFFRQLQEWSSFSAASIEKLQAVHVMIRHFSRPDAPPAQ</sequence>
<comment type="caution">
    <text evidence="1">The sequence shown here is derived from an EMBL/GenBank/DDBJ whole genome shotgun (WGS) entry which is preliminary data.</text>
</comment>
<reference evidence="1 2" key="1">
    <citation type="submission" date="2018-11" db="EMBL/GenBank/DDBJ databases">
        <title>Genome sequencing of Paenibacillus sp. KCOM 3021 (= ChDC PVNT-B20).</title>
        <authorList>
            <person name="Kook J.-K."/>
            <person name="Park S.-N."/>
            <person name="Lim Y.K."/>
        </authorList>
    </citation>
    <scope>NUCLEOTIDE SEQUENCE [LARGE SCALE GENOMIC DNA]</scope>
    <source>
        <strain evidence="1 2">KCOM 3021</strain>
    </source>
</reference>
<keyword evidence="2" id="KW-1185">Reference proteome</keyword>
<dbReference type="OrthoDB" id="9883095at2"/>
<dbReference type="RefSeq" id="WP_128635018.1">
    <property type="nucleotide sequence ID" value="NZ_RRCN01000001.1"/>
</dbReference>
<evidence type="ECO:0000313" key="1">
    <source>
        <dbReference type="EMBL" id="RRJ67239.1"/>
    </source>
</evidence>
<name>A0A3P3UCG7_9BACL</name>
<evidence type="ECO:0000313" key="2">
    <source>
        <dbReference type="Proteomes" id="UP000267017"/>
    </source>
</evidence>
<dbReference type="EMBL" id="RRCN01000001">
    <property type="protein sequence ID" value="RRJ67239.1"/>
    <property type="molecule type" value="Genomic_DNA"/>
</dbReference>
<proteinExistence type="predicted"/>